<keyword evidence="3" id="KW-1185">Reference proteome</keyword>
<name>A0A2U7NN13_9CAUD</name>
<evidence type="ECO:0000313" key="3">
    <source>
        <dbReference type="Proteomes" id="UP000247773"/>
    </source>
</evidence>
<dbReference type="Proteomes" id="UP000247773">
    <property type="component" value="Genome"/>
</dbReference>
<reference evidence="2 3" key="1">
    <citation type="submission" date="2017-04" db="EMBL/GenBank/DDBJ databases">
        <title>Isolation of lytic bacteriophages infecting Pseudomonas strains for biocontrol of fish and shrimp spoilage during chilled storage.</title>
        <authorList>
            <person name="Yang Z."/>
            <person name="Tao X."/>
            <person name="Gao L."/>
            <person name="Rao S."/>
        </authorList>
    </citation>
    <scope>NUCLEOTIDE SEQUENCE [LARGE SCALE GENOMIC DNA]</scope>
</reference>
<evidence type="ECO:0000313" key="2">
    <source>
        <dbReference type="EMBL" id="ASD52057.1"/>
    </source>
</evidence>
<organism evidence="2 3">
    <name type="scientific">Pseudomonas phage PspYZU05</name>
    <dbReference type="NCBI Taxonomy" id="1983556"/>
    <lineage>
        <taxon>Viruses</taxon>
        <taxon>Duplodnaviria</taxon>
        <taxon>Heunggongvirae</taxon>
        <taxon>Uroviricota</taxon>
        <taxon>Caudoviricetes</taxon>
        <taxon>Pantevenvirales</taxon>
        <taxon>Straboviridae</taxon>
        <taxon>Jiangsuvirus</taxon>
        <taxon>Jiangsuvirus pspyzu05</taxon>
    </lineage>
</organism>
<feature type="region of interest" description="Disordered" evidence="1">
    <location>
        <begin position="95"/>
        <end position="117"/>
    </location>
</feature>
<accession>A0A2U7NN13</accession>
<evidence type="ECO:0000256" key="1">
    <source>
        <dbReference type="SAM" id="MobiDB-lite"/>
    </source>
</evidence>
<sequence length="117" mass="12880">MTQQQTPEQVIQQMSQQLIGLKARVFDLSEVIAQREETINQYAGAFKDIVTAADFESQGEQVDLAKFKEHLTTLVKAAKGDAKLAEVIELDKHRPVAPQPPMAPAVAQPVAPDDYHA</sequence>
<feature type="compositionally biased region" description="Low complexity" evidence="1">
    <location>
        <begin position="104"/>
        <end position="117"/>
    </location>
</feature>
<gene>
    <name evidence="2" type="ORF">PspYZU05_105</name>
</gene>
<proteinExistence type="predicted"/>
<protein>
    <submittedName>
        <fullName evidence="2">Uncharacterized protein</fullName>
    </submittedName>
</protein>
<dbReference type="EMBL" id="KY971610">
    <property type="protein sequence ID" value="ASD52057.1"/>
    <property type="molecule type" value="Genomic_DNA"/>
</dbReference>